<dbReference type="Proteomes" id="UP000252172">
    <property type="component" value="Unassembled WGS sequence"/>
</dbReference>
<evidence type="ECO:0000313" key="2">
    <source>
        <dbReference type="EMBL" id="RCU42949.1"/>
    </source>
</evidence>
<feature type="transmembrane region" description="Helical" evidence="1">
    <location>
        <begin position="7"/>
        <end position="24"/>
    </location>
</feature>
<keyword evidence="1" id="KW-0472">Membrane</keyword>
<evidence type="ECO:0000256" key="1">
    <source>
        <dbReference type="SAM" id="Phobius"/>
    </source>
</evidence>
<evidence type="ECO:0000313" key="3">
    <source>
        <dbReference type="Proteomes" id="UP000252172"/>
    </source>
</evidence>
<feature type="transmembrane region" description="Helical" evidence="1">
    <location>
        <begin position="30"/>
        <end position="47"/>
    </location>
</feature>
<sequence>MMKYNIFYILATVLFIIWVVGYIVYDVGGFFHFTFLLAVIILLLKLIRDHIR</sequence>
<dbReference type="NCBIfam" id="NF033488">
    <property type="entry name" value="lmo0937_fam_TM"/>
    <property type="match status" value="1"/>
</dbReference>
<dbReference type="Pfam" id="PF18919">
    <property type="entry name" value="DUF5670"/>
    <property type="match status" value="1"/>
</dbReference>
<dbReference type="InterPro" id="IPR043727">
    <property type="entry name" value="Lmo0937-like"/>
</dbReference>
<reference evidence="2 3" key="1">
    <citation type="submission" date="2018-07" db="EMBL/GenBank/DDBJ databases">
        <title>Chryseobacterium lacus sp. nov., isolated from lake water.</title>
        <authorList>
            <person name="Li C.-M."/>
        </authorList>
    </citation>
    <scope>NUCLEOTIDE SEQUENCE [LARGE SCALE GENOMIC DNA]</scope>
    <source>
        <strain evidence="2 3">YLOS41</strain>
    </source>
</reference>
<organism evidence="2 3">
    <name type="scientific">Chryseobacterium lacus</name>
    <dbReference type="NCBI Taxonomy" id="2058346"/>
    <lineage>
        <taxon>Bacteria</taxon>
        <taxon>Pseudomonadati</taxon>
        <taxon>Bacteroidota</taxon>
        <taxon>Flavobacteriia</taxon>
        <taxon>Flavobacteriales</taxon>
        <taxon>Weeksellaceae</taxon>
        <taxon>Chryseobacterium group</taxon>
        <taxon>Chryseobacterium</taxon>
    </lineage>
</organism>
<accession>A0A368N117</accession>
<keyword evidence="1" id="KW-0812">Transmembrane</keyword>
<dbReference type="EMBL" id="QPIE01000004">
    <property type="protein sequence ID" value="RCU42949.1"/>
    <property type="molecule type" value="Genomic_DNA"/>
</dbReference>
<gene>
    <name evidence="2" type="ORF">DQ356_05795</name>
</gene>
<comment type="caution">
    <text evidence="2">The sequence shown here is derived from an EMBL/GenBank/DDBJ whole genome shotgun (WGS) entry which is preliminary data.</text>
</comment>
<proteinExistence type="predicted"/>
<keyword evidence="3" id="KW-1185">Reference proteome</keyword>
<name>A0A368N117_9FLAO</name>
<protein>
    <submittedName>
        <fullName evidence="2">Lmo0937 family membrane protein</fullName>
    </submittedName>
</protein>
<dbReference type="AlphaFoldDB" id="A0A368N117"/>
<keyword evidence="1" id="KW-1133">Transmembrane helix</keyword>
<accession>A0A3R9WLP9</accession>